<keyword evidence="3" id="KW-1185">Reference proteome</keyword>
<dbReference type="EMBL" id="KL648566">
    <property type="protein sequence ID" value="KEY68782.1"/>
    <property type="molecule type" value="Genomic_DNA"/>
</dbReference>
<evidence type="ECO:0000313" key="2">
    <source>
        <dbReference type="EMBL" id="KEY68782.1"/>
    </source>
</evidence>
<protein>
    <submittedName>
        <fullName evidence="2">Uncharacterized protein</fullName>
    </submittedName>
</protein>
<proteinExistence type="predicted"/>
<dbReference type="Proteomes" id="UP000028045">
    <property type="component" value="Unassembled WGS sequence"/>
</dbReference>
<reference evidence="2 3" key="1">
    <citation type="journal article" date="2014" name="BMC Genomics">
        <title>Comparative genome sequencing reveals chemotype-specific gene clusters in the toxigenic black mold Stachybotrys.</title>
        <authorList>
            <person name="Semeiks J."/>
            <person name="Borek D."/>
            <person name="Otwinowski Z."/>
            <person name="Grishin N.V."/>
        </authorList>
    </citation>
    <scope>NUCLEOTIDE SEQUENCE [LARGE SCALE GENOMIC DNA]</scope>
    <source>
        <strain evidence="3">CBS 109288 / IBT 7711</strain>
    </source>
</reference>
<feature type="region of interest" description="Disordered" evidence="1">
    <location>
        <begin position="209"/>
        <end position="254"/>
    </location>
</feature>
<name>A0A084AU03_STACB</name>
<organism evidence="2 3">
    <name type="scientific">Stachybotrys chartarum (strain CBS 109288 / IBT 7711)</name>
    <name type="common">Toxic black mold</name>
    <name type="synonym">Stilbospora chartarum</name>
    <dbReference type="NCBI Taxonomy" id="1280523"/>
    <lineage>
        <taxon>Eukaryota</taxon>
        <taxon>Fungi</taxon>
        <taxon>Dikarya</taxon>
        <taxon>Ascomycota</taxon>
        <taxon>Pezizomycotina</taxon>
        <taxon>Sordariomycetes</taxon>
        <taxon>Hypocreomycetidae</taxon>
        <taxon>Hypocreales</taxon>
        <taxon>Stachybotryaceae</taxon>
        <taxon>Stachybotrys</taxon>
    </lineage>
</organism>
<dbReference type="HOGENOM" id="CLU_1094876_0_0_1"/>
<dbReference type="OrthoDB" id="10328074at2759"/>
<feature type="compositionally biased region" description="Acidic residues" evidence="1">
    <location>
        <begin position="209"/>
        <end position="236"/>
    </location>
</feature>
<dbReference type="AlphaFoldDB" id="A0A084AU03"/>
<accession>A0A084AU03</accession>
<feature type="compositionally biased region" description="Basic and acidic residues" evidence="1">
    <location>
        <begin position="36"/>
        <end position="69"/>
    </location>
</feature>
<evidence type="ECO:0000313" key="3">
    <source>
        <dbReference type="Proteomes" id="UP000028045"/>
    </source>
</evidence>
<sequence>MEQQTYRRFGRLSPEEIQYRRDTLSRLSEGLRTMKRQSEDSPKEIESSTKRLRIGEEQQDSESDHDSISHVNHEDADILNETGDEKHDIAVQNAEFAVHDLGVEADVDDLITIDEVGVIHNLTEPEDTPFLSVVLPYRRKDRFKSLFGWRGSMQSQIELGRLLERTESSDATHPEWSAELQVVKKIMAYYMPHYKLPDEDSDLEECYWEQSDWEESEMEENASGESDGEETTEEDYVVVPIGFVDDSSSDSEEE</sequence>
<evidence type="ECO:0000256" key="1">
    <source>
        <dbReference type="SAM" id="MobiDB-lite"/>
    </source>
</evidence>
<feature type="region of interest" description="Disordered" evidence="1">
    <location>
        <begin position="28"/>
        <end position="69"/>
    </location>
</feature>
<gene>
    <name evidence="2" type="ORF">S7711_10380</name>
</gene>